<name>A0A1X7VFE5_AMPQE</name>
<organism evidence="1">
    <name type="scientific">Amphimedon queenslandica</name>
    <name type="common">Sponge</name>
    <dbReference type="NCBI Taxonomy" id="400682"/>
    <lineage>
        <taxon>Eukaryota</taxon>
        <taxon>Metazoa</taxon>
        <taxon>Porifera</taxon>
        <taxon>Demospongiae</taxon>
        <taxon>Heteroscleromorpha</taxon>
        <taxon>Haplosclerida</taxon>
        <taxon>Niphatidae</taxon>
        <taxon>Amphimedon</taxon>
    </lineage>
</organism>
<protein>
    <submittedName>
        <fullName evidence="1">Uncharacterized protein</fullName>
    </submittedName>
</protein>
<dbReference type="GO" id="GO:0005813">
    <property type="term" value="C:centrosome"/>
    <property type="evidence" value="ECO:0007669"/>
    <property type="project" value="TreeGrafter"/>
</dbReference>
<dbReference type="PANTHER" id="PTHR16039">
    <property type="entry name" value="HAUS AUGMIN-LIKE COMPLEX SUBUNIT 2"/>
    <property type="match status" value="1"/>
</dbReference>
<dbReference type="GO" id="GO:0007020">
    <property type="term" value="P:microtubule nucleation"/>
    <property type="evidence" value="ECO:0007669"/>
    <property type="project" value="TreeGrafter"/>
</dbReference>
<reference evidence="1" key="2">
    <citation type="submission" date="2017-05" db="UniProtKB">
        <authorList>
            <consortium name="EnsemblMetazoa"/>
        </authorList>
    </citation>
    <scope>IDENTIFICATION</scope>
</reference>
<dbReference type="Proteomes" id="UP000007879">
    <property type="component" value="Unassembled WGS sequence"/>
</dbReference>
<dbReference type="GO" id="GO:0070652">
    <property type="term" value="C:HAUS complex"/>
    <property type="evidence" value="ECO:0007669"/>
    <property type="project" value="TreeGrafter"/>
</dbReference>
<gene>
    <name evidence="1" type="primary">100632739</name>
</gene>
<dbReference type="InterPro" id="IPR028346">
    <property type="entry name" value="HAUS2"/>
</dbReference>
<evidence type="ECO:0000313" key="1">
    <source>
        <dbReference type="EnsemblMetazoa" id="Aqu2.1.38464_001"/>
    </source>
</evidence>
<dbReference type="GO" id="GO:1990498">
    <property type="term" value="C:mitotic spindle microtubule"/>
    <property type="evidence" value="ECO:0007669"/>
    <property type="project" value="TreeGrafter"/>
</dbReference>
<dbReference type="PANTHER" id="PTHR16039:SF1">
    <property type="entry name" value="HAUS AUGMIN-LIKE COMPLEX SUBUNIT 2"/>
    <property type="match status" value="1"/>
</dbReference>
<dbReference type="GO" id="GO:0007098">
    <property type="term" value="P:centrosome cycle"/>
    <property type="evidence" value="ECO:0007669"/>
    <property type="project" value="TreeGrafter"/>
</dbReference>
<proteinExistence type="predicted"/>
<dbReference type="EnsemblMetazoa" id="XM_003384449.2">
    <property type="protein sequence ID" value="XP_003384497.1"/>
    <property type="gene ID" value="LOC100632739"/>
</dbReference>
<dbReference type="InParanoid" id="A0A1X7VFE5"/>
<dbReference type="GO" id="GO:0051225">
    <property type="term" value="P:spindle assembly"/>
    <property type="evidence" value="ECO:0007669"/>
    <property type="project" value="InterPro"/>
</dbReference>
<accession>A0A1X7VFE5</accession>
<dbReference type="EnsemblMetazoa" id="Aqu2.1.38464_001">
    <property type="protein sequence ID" value="Aqu2.1.38464_001"/>
    <property type="gene ID" value="Aqu2.1.38464"/>
</dbReference>
<sequence>MNLEETVAAFGDDEIDLGGTIEYSLMIARQHGLASTLSSPFQSTFASSPQGVLKEEDIPLPLKSPSLQLILLLKEITQLRESIDQTDYKLTQLLLDKESSDLLHIDSLDSKQKQLDVLTDYFSAVVQKTSKLVTQLQKVSADSSLKVEACHHDDVVTSLSLLVNIVNKLPENIKKLNAIKQFKLKDNPDAVSPLSESAELLVECKINTQRLQNHLNLRLKKQEQ</sequence>
<dbReference type="AlphaFoldDB" id="A0A1X7VFE5"/>
<keyword evidence="2" id="KW-1185">Reference proteome</keyword>
<evidence type="ECO:0000313" key="2">
    <source>
        <dbReference type="Proteomes" id="UP000007879"/>
    </source>
</evidence>
<dbReference type="Pfam" id="PF15003">
    <property type="entry name" value="HAUS2"/>
    <property type="match status" value="1"/>
</dbReference>
<reference evidence="2" key="1">
    <citation type="journal article" date="2010" name="Nature">
        <title>The Amphimedon queenslandica genome and the evolution of animal complexity.</title>
        <authorList>
            <person name="Srivastava M."/>
            <person name="Simakov O."/>
            <person name="Chapman J."/>
            <person name="Fahey B."/>
            <person name="Gauthier M.E."/>
            <person name="Mitros T."/>
            <person name="Richards G.S."/>
            <person name="Conaco C."/>
            <person name="Dacre M."/>
            <person name="Hellsten U."/>
            <person name="Larroux C."/>
            <person name="Putnam N.H."/>
            <person name="Stanke M."/>
            <person name="Adamska M."/>
            <person name="Darling A."/>
            <person name="Degnan S.M."/>
            <person name="Oakley T.H."/>
            <person name="Plachetzki D.C."/>
            <person name="Zhai Y."/>
            <person name="Adamski M."/>
            <person name="Calcino A."/>
            <person name="Cummins S.F."/>
            <person name="Goodstein D.M."/>
            <person name="Harris C."/>
            <person name="Jackson D.J."/>
            <person name="Leys S.P."/>
            <person name="Shu S."/>
            <person name="Woodcroft B.J."/>
            <person name="Vervoort M."/>
            <person name="Kosik K.S."/>
            <person name="Manning G."/>
            <person name="Degnan B.M."/>
            <person name="Rokhsar D.S."/>
        </authorList>
    </citation>
    <scope>NUCLEOTIDE SEQUENCE [LARGE SCALE GENOMIC DNA]</scope>
</reference>
<dbReference type="KEGG" id="aqu:100632739"/>